<evidence type="ECO:0000313" key="6">
    <source>
        <dbReference type="EMBL" id="QDM46056.1"/>
    </source>
</evidence>
<keyword evidence="1" id="KW-0813">Transport</keyword>
<dbReference type="SUPFAM" id="SSF52540">
    <property type="entry name" value="P-loop containing nucleoside triphosphate hydrolases"/>
    <property type="match status" value="1"/>
</dbReference>
<keyword evidence="3 6" id="KW-0067">ATP-binding</keyword>
<dbReference type="InterPro" id="IPR032823">
    <property type="entry name" value="BCA_ABC_TP_C"/>
</dbReference>
<evidence type="ECO:0000313" key="8">
    <source>
        <dbReference type="Proteomes" id="UP001209276"/>
    </source>
</evidence>
<dbReference type="GO" id="GO:0016887">
    <property type="term" value="F:ATP hydrolysis activity"/>
    <property type="evidence" value="ECO:0007669"/>
    <property type="project" value="InterPro"/>
</dbReference>
<evidence type="ECO:0000313" key="7">
    <source>
        <dbReference type="Proteomes" id="UP000315377"/>
    </source>
</evidence>
<protein>
    <submittedName>
        <fullName evidence="6">ABC transporter ATP-binding protein</fullName>
    </submittedName>
</protein>
<dbReference type="InterPro" id="IPR003439">
    <property type="entry name" value="ABC_transporter-like_ATP-bd"/>
</dbReference>
<dbReference type="InterPro" id="IPR017871">
    <property type="entry name" value="ABC_transporter-like_CS"/>
</dbReference>
<dbReference type="SMART" id="SM00382">
    <property type="entry name" value="AAA"/>
    <property type="match status" value="1"/>
</dbReference>
<dbReference type="PROSITE" id="PS00211">
    <property type="entry name" value="ABC_TRANSPORTER_1"/>
    <property type="match status" value="1"/>
</dbReference>
<name>A0AAP9J2H2_PANTH</name>
<dbReference type="RefSeq" id="WP_087440844.1">
    <property type="nucleotide sequence ID" value="NZ_CABMNB010000010.1"/>
</dbReference>
<sequence length="268" mass="29398">MNGTGSARADDIVLATDGLTIAFGGHAAVRDVSLKIERHRFKSIIGPNGAGKTTLFNLLSGQLRPTAGTIRFNDQDITALPPFRRTRLGMGRSFQLTNVFPNLTVLENVRLAVQSRQGVRLNWHASPRAFRRFEEEAQHWLDMVLLGNRSGAMASYLAHGEKRKLELAMLLALQPELLLLDEPTAGISIEEVPAILEVIRKMKEEGKRTIVLIEHKMDMVLDLSDTIAVLFGGRLLADGRPEEIMSNETVQAAYLGGLYDDAAASAGN</sequence>
<dbReference type="Pfam" id="PF00005">
    <property type="entry name" value="ABC_tran"/>
    <property type="match status" value="1"/>
</dbReference>
<evidence type="ECO:0000259" key="4">
    <source>
        <dbReference type="PROSITE" id="PS50893"/>
    </source>
</evidence>
<proteinExistence type="predicted"/>
<accession>A0AAP9J2H2</accession>
<dbReference type="CDD" id="cd03219">
    <property type="entry name" value="ABC_Mj1267_LivG_branched"/>
    <property type="match status" value="1"/>
</dbReference>
<evidence type="ECO:0000256" key="3">
    <source>
        <dbReference type="ARBA" id="ARBA00022840"/>
    </source>
</evidence>
<dbReference type="InterPro" id="IPR027417">
    <property type="entry name" value="P-loop_NTPase"/>
</dbReference>
<dbReference type="AlphaFoldDB" id="A0AAP9J2H2"/>
<dbReference type="Pfam" id="PF12399">
    <property type="entry name" value="BCA_ABC_TP_C"/>
    <property type="match status" value="1"/>
</dbReference>
<dbReference type="Proteomes" id="UP001209276">
    <property type="component" value="Unassembled WGS sequence"/>
</dbReference>
<dbReference type="PANTHER" id="PTHR45772:SF3">
    <property type="entry name" value="ABC TRANSPORTER ATP-BINDING PROTEIN"/>
    <property type="match status" value="1"/>
</dbReference>
<dbReference type="Gene3D" id="3.40.50.300">
    <property type="entry name" value="P-loop containing nucleotide triphosphate hydrolases"/>
    <property type="match status" value="1"/>
</dbReference>
<dbReference type="GO" id="GO:0005524">
    <property type="term" value="F:ATP binding"/>
    <property type="evidence" value="ECO:0007669"/>
    <property type="project" value="UniProtKB-KW"/>
</dbReference>
<keyword evidence="2" id="KW-0547">Nucleotide-binding</keyword>
<organism evidence="6 7">
    <name type="scientific">Paenibacillus thiaminolyticus</name>
    <name type="common">Bacillus thiaminolyticus</name>
    <dbReference type="NCBI Taxonomy" id="49283"/>
    <lineage>
        <taxon>Bacteria</taxon>
        <taxon>Bacillati</taxon>
        <taxon>Bacillota</taxon>
        <taxon>Bacilli</taxon>
        <taxon>Bacillales</taxon>
        <taxon>Paenibacillaceae</taxon>
        <taxon>Paenibacillus</taxon>
    </lineage>
</organism>
<evidence type="ECO:0000256" key="1">
    <source>
        <dbReference type="ARBA" id="ARBA00022448"/>
    </source>
</evidence>
<dbReference type="EMBL" id="CP041405">
    <property type="protein sequence ID" value="QDM46056.1"/>
    <property type="molecule type" value="Genomic_DNA"/>
</dbReference>
<dbReference type="GO" id="GO:0005886">
    <property type="term" value="C:plasma membrane"/>
    <property type="evidence" value="ECO:0007669"/>
    <property type="project" value="TreeGrafter"/>
</dbReference>
<dbReference type="Proteomes" id="UP000315377">
    <property type="component" value="Chromosome"/>
</dbReference>
<gene>
    <name evidence="6" type="ORF">FLT43_23220</name>
    <name evidence="5" type="ORF">M5W83_00530</name>
</gene>
<dbReference type="GeneID" id="76998874"/>
<keyword evidence="8" id="KW-1185">Reference proteome</keyword>
<feature type="domain" description="ABC transporter" evidence="4">
    <location>
        <begin position="7"/>
        <end position="257"/>
    </location>
</feature>
<dbReference type="EMBL" id="JAMDMM010000003">
    <property type="protein sequence ID" value="MCY9605664.1"/>
    <property type="molecule type" value="Genomic_DNA"/>
</dbReference>
<dbReference type="PANTHER" id="PTHR45772">
    <property type="entry name" value="CONSERVED COMPONENT OF ABC TRANSPORTER FOR NATURAL AMINO ACIDS-RELATED"/>
    <property type="match status" value="1"/>
</dbReference>
<reference evidence="5 8" key="2">
    <citation type="submission" date="2022-05" db="EMBL/GenBank/DDBJ databases">
        <title>Genome Sequencing of Bee-Associated Microbes.</title>
        <authorList>
            <person name="Dunlap C."/>
        </authorList>
    </citation>
    <scope>NUCLEOTIDE SEQUENCE [LARGE SCALE GENOMIC DNA]</scope>
    <source>
        <strain evidence="5 8">NRRL B-14613</strain>
    </source>
</reference>
<evidence type="ECO:0000313" key="5">
    <source>
        <dbReference type="EMBL" id="MCY9605664.1"/>
    </source>
</evidence>
<evidence type="ECO:0000256" key="2">
    <source>
        <dbReference type="ARBA" id="ARBA00022741"/>
    </source>
</evidence>
<dbReference type="FunFam" id="3.40.50.300:FF:000421">
    <property type="entry name" value="Branched-chain amino acid ABC transporter ATP-binding protein"/>
    <property type="match status" value="1"/>
</dbReference>
<reference evidence="6 7" key="1">
    <citation type="submission" date="2019-07" db="EMBL/GenBank/DDBJ databases">
        <title>Paenibacillus thiaminolyticus NRRL B-4156.</title>
        <authorList>
            <person name="Hehnly C."/>
            <person name="Zhang L."/>
        </authorList>
    </citation>
    <scope>NUCLEOTIDE SEQUENCE [LARGE SCALE GENOMIC DNA]</scope>
    <source>
        <strain evidence="6 7">NRRL B-4156</strain>
    </source>
</reference>
<dbReference type="InterPro" id="IPR051120">
    <property type="entry name" value="ABC_AA/LPS_Transport"/>
</dbReference>
<dbReference type="PROSITE" id="PS50893">
    <property type="entry name" value="ABC_TRANSPORTER_2"/>
    <property type="match status" value="1"/>
</dbReference>
<dbReference type="InterPro" id="IPR003593">
    <property type="entry name" value="AAA+_ATPase"/>
</dbReference>